<accession>A0ABU0PB16</accession>
<comment type="caution">
    <text evidence="1">The sequence shown here is derived from an EMBL/GenBank/DDBJ whole genome shotgun (WGS) entry which is preliminary data.</text>
</comment>
<dbReference type="RefSeq" id="WP_307362344.1">
    <property type="nucleotide sequence ID" value="NZ_JAUSXK010000001.1"/>
</dbReference>
<dbReference type="Proteomes" id="UP001239085">
    <property type="component" value="Unassembled WGS sequence"/>
</dbReference>
<evidence type="ECO:0000313" key="2">
    <source>
        <dbReference type="Proteomes" id="UP001239085"/>
    </source>
</evidence>
<name>A0ABU0PB16_9MICO</name>
<sequence length="50" mass="5452">MALVMASLWHGDALRLNPMLAGAAVTRSHGLVVGNSLRLRAFRLTSKHVR</sequence>
<proteinExistence type="predicted"/>
<gene>
    <name evidence="1" type="ORF">QFZ46_002686</name>
</gene>
<evidence type="ECO:0000313" key="1">
    <source>
        <dbReference type="EMBL" id="MDQ0644526.1"/>
    </source>
</evidence>
<protein>
    <submittedName>
        <fullName evidence="1">Cation transport ATPase</fullName>
    </submittedName>
</protein>
<reference evidence="1 2" key="1">
    <citation type="submission" date="2023-07" db="EMBL/GenBank/DDBJ databases">
        <title>Comparative genomics of wheat-associated soil bacteria to identify genetic determinants of phenazine resistance.</title>
        <authorList>
            <person name="Mouncey N."/>
        </authorList>
    </citation>
    <scope>NUCLEOTIDE SEQUENCE [LARGE SCALE GENOMIC DNA]</scope>
    <source>
        <strain evidence="1 2">W2I7</strain>
    </source>
</reference>
<dbReference type="EMBL" id="JAUSXK010000001">
    <property type="protein sequence ID" value="MDQ0644526.1"/>
    <property type="molecule type" value="Genomic_DNA"/>
</dbReference>
<keyword evidence="2" id="KW-1185">Reference proteome</keyword>
<organism evidence="1 2">
    <name type="scientific">Microbacterium murale</name>
    <dbReference type="NCBI Taxonomy" id="1081040"/>
    <lineage>
        <taxon>Bacteria</taxon>
        <taxon>Bacillati</taxon>
        <taxon>Actinomycetota</taxon>
        <taxon>Actinomycetes</taxon>
        <taxon>Micrococcales</taxon>
        <taxon>Microbacteriaceae</taxon>
        <taxon>Microbacterium</taxon>
    </lineage>
</organism>